<name>A0A8T0DNQ7_9TREM</name>
<proteinExistence type="predicted"/>
<gene>
    <name evidence="2" type="ORF">P879_02640</name>
</gene>
<sequence>MVWKTVLNFWLTASCVFGKQQNKNNEDVAIDDKTLSKWLDAVPEQKLPPIPPMAGLLFPEIGGDYSLEIPKYHLYKTYKCYSCKKCHLRAGRLPDIEDNCNECVTMPHGSEPPDRICNRANHSVCRDNVEAGCCQGDLCNLALRIGLTCTQFYSIFVLTTAGILKYFTILL</sequence>
<dbReference type="PROSITE" id="PS51257">
    <property type="entry name" value="PROKAR_LIPOPROTEIN"/>
    <property type="match status" value="1"/>
</dbReference>
<protein>
    <submittedName>
        <fullName evidence="2">Uncharacterized protein</fullName>
    </submittedName>
</protein>
<evidence type="ECO:0000313" key="2">
    <source>
        <dbReference type="EMBL" id="KAF8568922.1"/>
    </source>
</evidence>
<keyword evidence="3" id="KW-1185">Reference proteome</keyword>
<evidence type="ECO:0000256" key="1">
    <source>
        <dbReference type="SAM" id="SignalP"/>
    </source>
</evidence>
<dbReference type="EMBL" id="JTDF01002326">
    <property type="protein sequence ID" value="KAF8568922.1"/>
    <property type="molecule type" value="Genomic_DNA"/>
</dbReference>
<accession>A0A8T0DNQ7</accession>
<organism evidence="2 3">
    <name type="scientific">Paragonimus westermani</name>
    <dbReference type="NCBI Taxonomy" id="34504"/>
    <lineage>
        <taxon>Eukaryota</taxon>
        <taxon>Metazoa</taxon>
        <taxon>Spiralia</taxon>
        <taxon>Lophotrochozoa</taxon>
        <taxon>Platyhelminthes</taxon>
        <taxon>Trematoda</taxon>
        <taxon>Digenea</taxon>
        <taxon>Plagiorchiida</taxon>
        <taxon>Troglotremata</taxon>
        <taxon>Troglotrematidae</taxon>
        <taxon>Paragonimus</taxon>
    </lineage>
</organism>
<feature type="chain" id="PRO_5035782286" evidence="1">
    <location>
        <begin position="19"/>
        <end position="171"/>
    </location>
</feature>
<dbReference type="OrthoDB" id="6253132at2759"/>
<keyword evidence="1" id="KW-0732">Signal</keyword>
<dbReference type="Proteomes" id="UP000699462">
    <property type="component" value="Unassembled WGS sequence"/>
</dbReference>
<feature type="signal peptide" evidence="1">
    <location>
        <begin position="1"/>
        <end position="18"/>
    </location>
</feature>
<reference evidence="2 3" key="1">
    <citation type="submission" date="2019-07" db="EMBL/GenBank/DDBJ databases">
        <title>Annotation for the trematode Paragonimus westermani.</title>
        <authorList>
            <person name="Choi Y.-J."/>
        </authorList>
    </citation>
    <scope>NUCLEOTIDE SEQUENCE [LARGE SCALE GENOMIC DNA]</scope>
    <source>
        <strain evidence="2">180907_Pwestermani</strain>
    </source>
</reference>
<comment type="caution">
    <text evidence="2">The sequence shown here is derived from an EMBL/GenBank/DDBJ whole genome shotgun (WGS) entry which is preliminary data.</text>
</comment>
<dbReference type="AlphaFoldDB" id="A0A8T0DNQ7"/>
<evidence type="ECO:0000313" key="3">
    <source>
        <dbReference type="Proteomes" id="UP000699462"/>
    </source>
</evidence>